<organism evidence="1">
    <name type="scientific">Alexandrium monilatum</name>
    <dbReference type="NCBI Taxonomy" id="311494"/>
    <lineage>
        <taxon>Eukaryota</taxon>
        <taxon>Sar</taxon>
        <taxon>Alveolata</taxon>
        <taxon>Dinophyceae</taxon>
        <taxon>Gonyaulacales</taxon>
        <taxon>Pyrocystaceae</taxon>
        <taxon>Alexandrium</taxon>
    </lineage>
</organism>
<dbReference type="AlphaFoldDB" id="A0A7S4QMR3"/>
<accession>A0A7S4QMR3</accession>
<protein>
    <submittedName>
        <fullName evidence="1">Uncharacterized protein</fullName>
    </submittedName>
</protein>
<reference evidence="1" key="1">
    <citation type="submission" date="2021-01" db="EMBL/GenBank/DDBJ databases">
        <authorList>
            <person name="Corre E."/>
            <person name="Pelletier E."/>
            <person name="Niang G."/>
            <person name="Scheremetjew M."/>
            <person name="Finn R."/>
            <person name="Kale V."/>
            <person name="Holt S."/>
            <person name="Cochrane G."/>
            <person name="Meng A."/>
            <person name="Brown T."/>
            <person name="Cohen L."/>
        </authorList>
    </citation>
    <scope>NUCLEOTIDE SEQUENCE</scope>
    <source>
        <strain evidence="1">CCMP3105</strain>
    </source>
</reference>
<dbReference type="EMBL" id="HBNR01033348">
    <property type="protein sequence ID" value="CAE4588332.1"/>
    <property type="molecule type" value="Transcribed_RNA"/>
</dbReference>
<gene>
    <name evidence="1" type="ORF">AMON00008_LOCUS22891</name>
</gene>
<sequence>MSAAPGAPGPWAGGGPAVPESGFEDVLSLAKSALPDLNKDKDGKVAELIGLYQSYLRAVAPERREAPVLAAARFALRGARESGRPSLGGYACKTVVGTLMPRLIELCHPEMPAYAAVVTPCHDNGLFANVLQVFDALLLSQPEAEILVEWRRKGSEGHFQYGPPGFDLFTHLFSPCQRCRSVASCPGGEPPQDSVTVKSRVSPVFLNMLRGYFWTFPELTALRGAYAAAARCLQPSPEIRARVDEICASWGGCAVGVHRRLQTSEVAACQLTQRNPRNPEYIARARKVAMASPTVNGRRPVIFLATDDVSAAEAFKEAFPPGGDLELCLRSGVKRSVGGVREDGVDNEVHRNPCEVADAEDALIDAICLARCQDLVCIDSNVSIFVALTNPDIRVHPLNSILPEGWEEAADRPDETVHAAYRVVFKPMVFVRGGPSAACELLGAKKQGEVVKTTGRGFDGWVELQGGGWMLVDGERQAQSRGQGFLLEPVDASETAA</sequence>
<dbReference type="Gene3D" id="3.40.50.11350">
    <property type="match status" value="1"/>
</dbReference>
<name>A0A7S4QMR3_9DINO</name>
<proteinExistence type="predicted"/>
<evidence type="ECO:0000313" key="1">
    <source>
        <dbReference type="EMBL" id="CAE4588332.1"/>
    </source>
</evidence>